<name>A0A816J6Z2_BRANA</name>
<organism evidence="1">
    <name type="scientific">Brassica napus</name>
    <name type="common">Rape</name>
    <dbReference type="NCBI Taxonomy" id="3708"/>
    <lineage>
        <taxon>Eukaryota</taxon>
        <taxon>Viridiplantae</taxon>
        <taxon>Streptophyta</taxon>
        <taxon>Embryophyta</taxon>
        <taxon>Tracheophyta</taxon>
        <taxon>Spermatophyta</taxon>
        <taxon>Magnoliopsida</taxon>
        <taxon>eudicotyledons</taxon>
        <taxon>Gunneridae</taxon>
        <taxon>Pentapetalae</taxon>
        <taxon>rosids</taxon>
        <taxon>malvids</taxon>
        <taxon>Brassicales</taxon>
        <taxon>Brassicaceae</taxon>
        <taxon>Brassiceae</taxon>
        <taxon>Brassica</taxon>
    </lineage>
</organism>
<gene>
    <name evidence="1" type="ORF">DARMORV10_C09P51700.1</name>
</gene>
<sequence>MAAKLEDDYIDMEVTSFTNLHTFIATGTFTTQVTSNSPFESCTVSPADSCQVSKEPNPKDYFLEYSSSVEEDEKKKSWSKKLRLNTRLSFGKKIKSSRAYLRSILGSQAVLMSQELLMKDLFEVFSSRET</sequence>
<dbReference type="Proteomes" id="UP001295469">
    <property type="component" value="Chromosome C09"/>
</dbReference>
<accession>A0A816J6Z2</accession>
<proteinExistence type="predicted"/>
<protein>
    <submittedName>
        <fullName evidence="1">(rape) hypothetical protein</fullName>
    </submittedName>
</protein>
<reference evidence="1" key="1">
    <citation type="submission" date="2021-01" db="EMBL/GenBank/DDBJ databases">
        <authorList>
            <consortium name="Genoscope - CEA"/>
            <person name="William W."/>
        </authorList>
    </citation>
    <scope>NUCLEOTIDE SEQUENCE</scope>
</reference>
<evidence type="ECO:0000313" key="1">
    <source>
        <dbReference type="EMBL" id="CAF1770255.1"/>
    </source>
</evidence>
<dbReference type="AlphaFoldDB" id="A0A816J6Z2"/>
<dbReference type="EMBL" id="HG994373">
    <property type="protein sequence ID" value="CAF1770255.1"/>
    <property type="molecule type" value="Genomic_DNA"/>
</dbReference>